<dbReference type="Gene3D" id="3.50.50.60">
    <property type="entry name" value="FAD/NAD(P)-binding domain"/>
    <property type="match status" value="2"/>
</dbReference>
<evidence type="ECO:0000259" key="8">
    <source>
        <dbReference type="Pfam" id="PF01494"/>
    </source>
</evidence>
<organism evidence="9 10">
    <name type="scientific">Corallincola platygyrae</name>
    <dbReference type="NCBI Taxonomy" id="1193278"/>
    <lineage>
        <taxon>Bacteria</taxon>
        <taxon>Pseudomonadati</taxon>
        <taxon>Pseudomonadota</taxon>
        <taxon>Gammaproteobacteria</taxon>
        <taxon>Alteromonadales</taxon>
        <taxon>Psychromonadaceae</taxon>
        <taxon>Corallincola</taxon>
    </lineage>
</organism>
<evidence type="ECO:0000256" key="5">
    <source>
        <dbReference type="ARBA" id="ARBA00022827"/>
    </source>
</evidence>
<reference evidence="10" key="1">
    <citation type="journal article" date="2019" name="Int. J. Syst. Evol. Microbiol.">
        <title>The Global Catalogue of Microorganisms (GCM) 10K type strain sequencing project: providing services to taxonomists for standard genome sequencing and annotation.</title>
        <authorList>
            <consortium name="The Broad Institute Genomics Platform"/>
            <consortium name="The Broad Institute Genome Sequencing Center for Infectious Disease"/>
            <person name="Wu L."/>
            <person name="Ma J."/>
        </authorList>
    </citation>
    <scope>NUCLEOTIDE SEQUENCE [LARGE SCALE GENOMIC DNA]</scope>
    <source>
        <strain evidence="10">CGMCC 1.10992</strain>
    </source>
</reference>
<comment type="cofactor">
    <cofactor evidence="1">
        <name>FAD</name>
        <dbReference type="ChEBI" id="CHEBI:57692"/>
    </cofactor>
</comment>
<evidence type="ECO:0000256" key="7">
    <source>
        <dbReference type="ARBA" id="ARBA00023033"/>
    </source>
</evidence>
<dbReference type="InterPro" id="IPR002938">
    <property type="entry name" value="FAD-bd"/>
</dbReference>
<evidence type="ECO:0000256" key="4">
    <source>
        <dbReference type="ARBA" id="ARBA00022630"/>
    </source>
</evidence>
<evidence type="ECO:0000256" key="2">
    <source>
        <dbReference type="ARBA" id="ARBA00004749"/>
    </source>
</evidence>
<dbReference type="RefSeq" id="WP_345339939.1">
    <property type="nucleotide sequence ID" value="NZ_BAABLI010000012.1"/>
</dbReference>
<feature type="domain" description="FAD-binding" evidence="8">
    <location>
        <begin position="5"/>
        <end position="348"/>
    </location>
</feature>
<dbReference type="PRINTS" id="PR00420">
    <property type="entry name" value="RNGMNOXGNASE"/>
</dbReference>
<evidence type="ECO:0000313" key="10">
    <source>
        <dbReference type="Proteomes" id="UP001597380"/>
    </source>
</evidence>
<keyword evidence="6" id="KW-0560">Oxidoreductase</keyword>
<comment type="pathway">
    <text evidence="2">Cofactor biosynthesis; ubiquinone biosynthesis.</text>
</comment>
<dbReference type="Proteomes" id="UP001597380">
    <property type="component" value="Unassembled WGS sequence"/>
</dbReference>
<dbReference type="InterPro" id="IPR036188">
    <property type="entry name" value="FAD/NAD-bd_sf"/>
</dbReference>
<dbReference type="PANTHER" id="PTHR43876">
    <property type="entry name" value="UBIQUINONE BIOSYNTHESIS MONOOXYGENASE COQ6, MITOCHONDRIAL"/>
    <property type="match status" value="1"/>
</dbReference>
<dbReference type="PANTHER" id="PTHR43876:SF7">
    <property type="entry name" value="UBIQUINONE BIOSYNTHESIS MONOOXYGENASE COQ6, MITOCHONDRIAL"/>
    <property type="match status" value="1"/>
</dbReference>
<evidence type="ECO:0000256" key="3">
    <source>
        <dbReference type="ARBA" id="ARBA00005349"/>
    </source>
</evidence>
<keyword evidence="10" id="KW-1185">Reference proteome</keyword>
<dbReference type="InterPro" id="IPR010971">
    <property type="entry name" value="UbiH/COQ6"/>
</dbReference>
<name>A0ABW4XPR8_9GAMM</name>
<dbReference type="InterPro" id="IPR051205">
    <property type="entry name" value="UbiH/COQ6_monooxygenase"/>
</dbReference>
<dbReference type="InterPro" id="IPR018168">
    <property type="entry name" value="Ubi_Hdrlase_CS"/>
</dbReference>
<keyword evidence="4" id="KW-0285">Flavoprotein</keyword>
<dbReference type="PROSITE" id="PS01304">
    <property type="entry name" value="UBIH"/>
    <property type="match status" value="1"/>
</dbReference>
<dbReference type="SUPFAM" id="SSF51905">
    <property type="entry name" value="FAD/NAD(P)-binding domain"/>
    <property type="match status" value="1"/>
</dbReference>
<dbReference type="EMBL" id="JBHUHT010000016">
    <property type="protein sequence ID" value="MFD2097134.1"/>
    <property type="molecule type" value="Genomic_DNA"/>
</dbReference>
<protein>
    <submittedName>
        <fullName evidence="9">FAD-dependent oxidoreductase</fullName>
    </submittedName>
</protein>
<comment type="caution">
    <text evidence="9">The sequence shown here is derived from an EMBL/GenBank/DDBJ whole genome shotgun (WGS) entry which is preliminary data.</text>
</comment>
<keyword evidence="5" id="KW-0274">FAD</keyword>
<evidence type="ECO:0000256" key="1">
    <source>
        <dbReference type="ARBA" id="ARBA00001974"/>
    </source>
</evidence>
<evidence type="ECO:0000313" key="9">
    <source>
        <dbReference type="EMBL" id="MFD2097134.1"/>
    </source>
</evidence>
<accession>A0ABW4XPR8</accession>
<gene>
    <name evidence="9" type="ORF">ACFSJ3_14155</name>
</gene>
<sequence length="400" mass="43762">MSSYDLIVVGGGMVGLSLAAALADTPLRVAVIDKGQPPVGQASDNDQSSYTNRVSALNHNSEQFLRDIGAWQHIAPARLSPYQQMSVWEKDSFARIGFAADELAMSHLGHIVENSHICAGLYQAVKQAANVDLLYGVAPKKLRLSEREAWLLLDDDEPVSAPLMVAGDGAHSWLRQQARLPLTFWDYDHHALVATIKTDLPHSHTAYQIFTPDGPLAFLPLPEDNLCSIVWSLPPELAKQHGQASEAEFNKQLATAFDMKLGLCELQGERAVIPLTMRYARNWSCDRVVLMGDAAHTIHPLAGQGVNLGFQDAKALAKHLLALADGNKDIGLRQNLRAYERERKAETVAMIAAMEGIKRLFSNDIPPLKLLRGVGMRVADELTPLKQQLAKLAIEGVPSP</sequence>
<evidence type="ECO:0000256" key="6">
    <source>
        <dbReference type="ARBA" id="ARBA00023002"/>
    </source>
</evidence>
<keyword evidence="7" id="KW-0503">Monooxygenase</keyword>
<proteinExistence type="inferred from homology"/>
<dbReference type="NCBIfam" id="TIGR01988">
    <property type="entry name" value="Ubi-OHases"/>
    <property type="match status" value="1"/>
</dbReference>
<dbReference type="Pfam" id="PF01494">
    <property type="entry name" value="FAD_binding_3"/>
    <property type="match status" value="1"/>
</dbReference>
<comment type="similarity">
    <text evidence="3">Belongs to the UbiH/COQ6 family.</text>
</comment>